<evidence type="ECO:0000256" key="8">
    <source>
        <dbReference type="ARBA" id="ARBA00022833"/>
    </source>
</evidence>
<dbReference type="SUPFAM" id="SSF51556">
    <property type="entry name" value="Metallo-dependent hydrolases"/>
    <property type="match status" value="1"/>
</dbReference>
<evidence type="ECO:0000256" key="5">
    <source>
        <dbReference type="ARBA" id="ARBA00021214"/>
    </source>
</evidence>
<dbReference type="GO" id="GO:0005829">
    <property type="term" value="C:cytosol"/>
    <property type="evidence" value="ECO:0007669"/>
    <property type="project" value="UniProtKB-UniRule"/>
</dbReference>
<dbReference type="GeneTree" id="ENSGT00490000043417"/>
<dbReference type="InterPro" id="IPR032465">
    <property type="entry name" value="ACMSD"/>
</dbReference>
<dbReference type="Proteomes" id="UP000694388">
    <property type="component" value="Unplaced"/>
</dbReference>
<dbReference type="InterPro" id="IPR032466">
    <property type="entry name" value="Metal_Hydrolase"/>
</dbReference>
<proteinExistence type="inferred from homology"/>
<dbReference type="GO" id="GO:0001760">
    <property type="term" value="F:aminocarboxymuconate-semialdehyde decarboxylase activity"/>
    <property type="evidence" value="ECO:0007669"/>
    <property type="project" value="UniProtKB-UniRule"/>
</dbReference>
<keyword evidence="15" id="KW-1185">Reference proteome</keyword>
<dbReference type="UniPathway" id="UPA00270"/>
<keyword evidence="6" id="KW-0479">Metal-binding</keyword>
<evidence type="ECO:0000256" key="7">
    <source>
        <dbReference type="ARBA" id="ARBA00022793"/>
    </source>
</evidence>
<comment type="function">
    <text evidence="10">Converts alpha-amino-beta-carboxymuconate-epsilon-semialdehyde (ACMS) to alpha-aminomuconate semialdehyde (AMS). ACMS can be converted non-enzymatically to quinolate (QA), a key precursor of NAD, and a potent endogenous excitotoxin of neuronal cells which is implicated in the pathogenesis of various neurodegenerative disorders. In the presence of ACMSD, ACMS is converted to AMS, a benign catabolite. ACMSD ultimately controls the metabolic fate of tryptophan catabolism along the kynurenine pathway.</text>
</comment>
<feature type="domain" description="Amidohydrolase-related" evidence="13">
    <location>
        <begin position="54"/>
        <end position="307"/>
    </location>
</feature>
<sequence length="314" mass="35379">MVHVVYQQHHCSETHKIQNHCLPPLMYSSHFLLVLSLQGEAKMLKDGEVFRVIRDNCWDPACRLKDMERTGVSMQVISTVPVMFNYWARPADTLELCQLLNEHLAGVAKQYPRRFAALGTLPMQSPMLAVDELRRCVLDLGLVGVEIGSHVNTWNLGSPELHPVYAVRQFSPSCSQIMKYILCIIKLYGRMPSETTSAICSMIFGGVFERFPKLKVCFAHGGGCFPYTHGRIEHGFRTRPDLCAVDNPVFPQSYLSRIYTDSLVHDEASLRLLLNVLDEDHVMLGSDYPFPLGEAEPGQLIESMDIAPDLKVLS</sequence>
<keyword evidence="9 12" id="KW-0456">Lyase</keyword>
<comment type="similarity">
    <text evidence="2">Belongs to the metallo-dependent hydrolases superfamily. ACMSD family.</text>
</comment>
<dbReference type="GO" id="GO:0046872">
    <property type="term" value="F:metal ion binding"/>
    <property type="evidence" value="ECO:0007669"/>
    <property type="project" value="UniProtKB-KW"/>
</dbReference>
<evidence type="ECO:0000313" key="14">
    <source>
        <dbReference type="Ensembl" id="ENSEBUP00000006874.1"/>
    </source>
</evidence>
<evidence type="ECO:0000256" key="1">
    <source>
        <dbReference type="ARBA" id="ARBA00005079"/>
    </source>
</evidence>
<keyword evidence="8" id="KW-0862">Zinc</keyword>
<accession>A0A8C4NJJ2</accession>
<dbReference type="GO" id="GO:1904985">
    <property type="term" value="P:negative regulation of quinolinate biosynthetic process"/>
    <property type="evidence" value="ECO:0007669"/>
    <property type="project" value="UniProtKB-UniRule"/>
</dbReference>
<evidence type="ECO:0000256" key="9">
    <source>
        <dbReference type="ARBA" id="ARBA00023239"/>
    </source>
</evidence>
<evidence type="ECO:0000256" key="6">
    <source>
        <dbReference type="ARBA" id="ARBA00022723"/>
    </source>
</evidence>
<dbReference type="OMA" id="RIESCIM"/>
<dbReference type="GO" id="GO:0019748">
    <property type="term" value="P:secondary metabolic process"/>
    <property type="evidence" value="ECO:0007669"/>
    <property type="project" value="TreeGrafter"/>
</dbReference>
<reference evidence="14" key="1">
    <citation type="submission" date="2025-08" db="UniProtKB">
        <authorList>
            <consortium name="Ensembl"/>
        </authorList>
    </citation>
    <scope>IDENTIFICATION</scope>
</reference>
<comment type="catalytic activity">
    <reaction evidence="12">
        <text>2-amino-3-carboxymuconate 6-semialdehyde + H(+) = 2-aminomuconate 6-semialdehyde + CO2</text>
        <dbReference type="Rhea" id="RHEA:16557"/>
        <dbReference type="ChEBI" id="CHEBI:15378"/>
        <dbReference type="ChEBI" id="CHEBI:16526"/>
        <dbReference type="ChEBI" id="CHEBI:77634"/>
        <dbReference type="ChEBI" id="CHEBI:77803"/>
        <dbReference type="EC" id="4.1.1.45"/>
    </reaction>
</comment>
<name>A0A8C4NJJ2_EPTBU</name>
<evidence type="ECO:0000256" key="3">
    <source>
        <dbReference type="ARBA" id="ARBA00011245"/>
    </source>
</evidence>
<dbReference type="Pfam" id="PF04909">
    <property type="entry name" value="Amidohydro_2"/>
    <property type="match status" value="1"/>
</dbReference>
<evidence type="ECO:0000256" key="4">
    <source>
        <dbReference type="ARBA" id="ARBA00012365"/>
    </source>
</evidence>
<dbReference type="AlphaFoldDB" id="A0A8C4NJJ2"/>
<evidence type="ECO:0000259" key="13">
    <source>
        <dbReference type="Pfam" id="PF04909"/>
    </source>
</evidence>
<dbReference type="InterPro" id="IPR006680">
    <property type="entry name" value="Amidohydro-rel"/>
</dbReference>
<protein>
    <recommendedName>
        <fullName evidence="5 12">2-amino-3-carboxymuconate-6-semialdehyde decarboxylase</fullName>
        <ecNumber evidence="4 12">4.1.1.45</ecNumber>
    </recommendedName>
    <alternativeName>
        <fullName evidence="11 12">Picolinate carboxylase</fullName>
    </alternativeName>
</protein>
<dbReference type="PANTHER" id="PTHR21240">
    <property type="entry name" value="2-AMINO-3-CARBOXYLMUCONATE-6-SEMIALDEHYDE DECARBOXYLASE"/>
    <property type="match status" value="1"/>
</dbReference>
<evidence type="ECO:0000256" key="12">
    <source>
        <dbReference type="RuleBase" id="RU366045"/>
    </source>
</evidence>
<evidence type="ECO:0000256" key="11">
    <source>
        <dbReference type="ARBA" id="ARBA00031120"/>
    </source>
</evidence>
<reference evidence="14" key="2">
    <citation type="submission" date="2025-09" db="UniProtKB">
        <authorList>
            <consortium name="Ensembl"/>
        </authorList>
    </citation>
    <scope>IDENTIFICATION</scope>
</reference>
<comment type="pathway">
    <text evidence="1 12">Secondary metabolite metabolism; quinolate metabolism.</text>
</comment>
<dbReference type="PANTHER" id="PTHR21240:SF27">
    <property type="entry name" value="2-AMINO-3-CARBOXYMUCONATE-6-SEMIALDEHYDE DECARBOXYLASE"/>
    <property type="match status" value="1"/>
</dbReference>
<dbReference type="GO" id="GO:0016787">
    <property type="term" value="F:hydrolase activity"/>
    <property type="evidence" value="ECO:0007669"/>
    <property type="project" value="InterPro"/>
</dbReference>
<evidence type="ECO:0000256" key="10">
    <source>
        <dbReference type="ARBA" id="ARBA00025318"/>
    </source>
</evidence>
<organism evidence="14 15">
    <name type="scientific">Eptatretus burgeri</name>
    <name type="common">Inshore hagfish</name>
    <dbReference type="NCBI Taxonomy" id="7764"/>
    <lineage>
        <taxon>Eukaryota</taxon>
        <taxon>Metazoa</taxon>
        <taxon>Chordata</taxon>
        <taxon>Craniata</taxon>
        <taxon>Vertebrata</taxon>
        <taxon>Cyclostomata</taxon>
        <taxon>Myxini</taxon>
        <taxon>Myxiniformes</taxon>
        <taxon>Myxinidae</taxon>
        <taxon>Eptatretinae</taxon>
        <taxon>Eptatretus</taxon>
    </lineage>
</organism>
<dbReference type="Ensembl" id="ENSEBUT00000007339.1">
    <property type="protein sequence ID" value="ENSEBUP00000006874.1"/>
    <property type="gene ID" value="ENSEBUG00000004511.1"/>
</dbReference>
<comment type="subunit">
    <text evidence="3 12">Monomer.</text>
</comment>
<dbReference type="Gene3D" id="3.20.20.140">
    <property type="entry name" value="Metal-dependent hydrolases"/>
    <property type="match status" value="2"/>
</dbReference>
<dbReference type="EC" id="4.1.1.45" evidence="4 12"/>
<keyword evidence="7 12" id="KW-0210">Decarboxylase</keyword>
<evidence type="ECO:0000313" key="15">
    <source>
        <dbReference type="Proteomes" id="UP000694388"/>
    </source>
</evidence>
<evidence type="ECO:0000256" key="2">
    <source>
        <dbReference type="ARBA" id="ARBA00005871"/>
    </source>
</evidence>